<dbReference type="EMBL" id="CP002101">
    <property type="protein sequence ID" value="AEH60309.1"/>
    <property type="molecule type" value="Genomic_DNA"/>
</dbReference>
<accession>F7XPN9</accession>
<dbReference type="AlphaFoldDB" id="F7XPN9"/>
<dbReference type="Proteomes" id="UP000006622">
    <property type="component" value="Chromosome"/>
</dbReference>
<feature type="domain" description="4Fe-4S ferredoxin-type" evidence="1">
    <location>
        <begin position="4"/>
        <end position="35"/>
    </location>
</feature>
<dbReference type="PANTHER" id="PTHR43193:SF2">
    <property type="entry name" value="POLYFERREDOXIN PROTEIN FWDF"/>
    <property type="match status" value="1"/>
</dbReference>
<evidence type="ECO:0000259" key="1">
    <source>
        <dbReference type="PROSITE" id="PS51379"/>
    </source>
</evidence>
<feature type="domain" description="4Fe-4S ferredoxin-type" evidence="1">
    <location>
        <begin position="50"/>
        <end position="79"/>
    </location>
</feature>
<dbReference type="InterPro" id="IPR017896">
    <property type="entry name" value="4Fe4S_Fe-S-bd"/>
</dbReference>
<gene>
    <name evidence="2" type="ordered locus">Mzhil_0434</name>
</gene>
<dbReference type="STRING" id="679901.Mzhil_0434"/>
<dbReference type="PRINTS" id="PR01868">
    <property type="entry name" value="ABCEFAMILY"/>
</dbReference>
<dbReference type="PANTHER" id="PTHR43193">
    <property type="match status" value="1"/>
</dbReference>
<evidence type="ECO:0000313" key="2">
    <source>
        <dbReference type="EMBL" id="AEH60309.1"/>
    </source>
</evidence>
<organism evidence="2 3">
    <name type="scientific">Methanosalsum zhilinae (strain DSM 4017 / NBRC 107636 / OCM 62 / WeN5)</name>
    <name type="common">Methanohalophilus zhilinae</name>
    <dbReference type="NCBI Taxonomy" id="679901"/>
    <lineage>
        <taxon>Archaea</taxon>
        <taxon>Methanobacteriati</taxon>
        <taxon>Methanobacteriota</taxon>
        <taxon>Stenosarchaea group</taxon>
        <taxon>Methanomicrobia</taxon>
        <taxon>Methanosarcinales</taxon>
        <taxon>Methanosarcinaceae</taxon>
        <taxon>Methanosalsum</taxon>
    </lineage>
</organism>
<keyword evidence="3" id="KW-1185">Reference proteome</keyword>
<dbReference type="HOGENOM" id="CLU_139698_5_4_2"/>
<dbReference type="Gene3D" id="3.30.70.20">
    <property type="match status" value="2"/>
</dbReference>
<dbReference type="PROSITE" id="PS51379">
    <property type="entry name" value="4FE4S_FER_2"/>
    <property type="match status" value="2"/>
</dbReference>
<dbReference type="InterPro" id="IPR017900">
    <property type="entry name" value="4Fe4S_Fe_S_CS"/>
</dbReference>
<sequence>MAKKNKRIEQSDICIGCGICVSICPVNTKLEKKDEFDPDDAQLAIKVYSGKAVLDEETCIACGACARICPVESLTIIEIPSE</sequence>
<dbReference type="OrthoDB" id="23833at2157"/>
<dbReference type="RefSeq" id="WP_013897748.1">
    <property type="nucleotide sequence ID" value="NC_015676.1"/>
</dbReference>
<dbReference type="SUPFAM" id="SSF54862">
    <property type="entry name" value="4Fe-4S ferredoxins"/>
    <property type="match status" value="1"/>
</dbReference>
<dbReference type="GeneID" id="10822039"/>
<dbReference type="KEGG" id="mzh:Mzhil_0434"/>
<evidence type="ECO:0000313" key="3">
    <source>
        <dbReference type="Proteomes" id="UP000006622"/>
    </source>
</evidence>
<dbReference type="PROSITE" id="PS00198">
    <property type="entry name" value="4FE4S_FER_1"/>
    <property type="match status" value="1"/>
</dbReference>
<name>F7XPN9_METZD</name>
<dbReference type="Pfam" id="PF12838">
    <property type="entry name" value="Fer4_7"/>
    <property type="match status" value="1"/>
</dbReference>
<dbReference type="GO" id="GO:0016491">
    <property type="term" value="F:oxidoreductase activity"/>
    <property type="evidence" value="ECO:0007669"/>
    <property type="project" value="UniProtKB-ARBA"/>
</dbReference>
<proteinExistence type="predicted"/>
<protein>
    <submittedName>
        <fullName evidence="2">4Fe-4S ferredoxin iron-sulfur binding domain protein</fullName>
    </submittedName>
</protein>
<reference evidence="2 3" key="1">
    <citation type="submission" date="2010-07" db="EMBL/GenBank/DDBJ databases">
        <title>The complete genome of Methanosalsum zhilinae DSM 4017.</title>
        <authorList>
            <consortium name="US DOE Joint Genome Institute (JGI-PGF)"/>
            <person name="Lucas S."/>
            <person name="Copeland A."/>
            <person name="Lapidus A."/>
            <person name="Glavina del Rio T."/>
            <person name="Dalin E."/>
            <person name="Tice H."/>
            <person name="Bruce D."/>
            <person name="Goodwin L."/>
            <person name="Pitluck S."/>
            <person name="Kyrpides N."/>
            <person name="Mavromatis K."/>
            <person name="Ovchinnikova G."/>
            <person name="Daligault H."/>
            <person name="Detter J.C."/>
            <person name="Han C."/>
            <person name="Tapia R."/>
            <person name="Larimer F."/>
            <person name="Land M."/>
            <person name="Hauser L."/>
            <person name="Markowitz V."/>
            <person name="Cheng J.-F."/>
            <person name="Hugenholtz P."/>
            <person name="Woyke T."/>
            <person name="Wu D."/>
            <person name="Spring S."/>
            <person name="Schueler E."/>
            <person name="Brambilla E."/>
            <person name="Klenk H.-P."/>
            <person name="Eisen J.A."/>
        </authorList>
    </citation>
    <scope>NUCLEOTIDE SEQUENCE [LARGE SCALE GENOMIC DNA]</scope>
    <source>
        <strain evidence="3">DSM 4017 / NBRC 107636 / OCM 62 / WeN5</strain>
    </source>
</reference>
<dbReference type="InterPro" id="IPR052977">
    <property type="entry name" value="Polyferredoxin-like_ET"/>
</dbReference>
<dbReference type="InterPro" id="IPR013283">
    <property type="entry name" value="RLI1"/>
</dbReference>